<dbReference type="AlphaFoldDB" id="A0AAV7LKN6"/>
<name>A0AAV7LKN6_PLEWA</name>
<protein>
    <recommendedName>
        <fullName evidence="4">GAGE domain-containing protein</fullName>
    </recommendedName>
</protein>
<evidence type="ECO:0000313" key="2">
    <source>
        <dbReference type="EMBL" id="KAJ1092151.1"/>
    </source>
</evidence>
<feature type="compositionally biased region" description="Polar residues" evidence="1">
    <location>
        <begin position="46"/>
        <end position="55"/>
    </location>
</feature>
<evidence type="ECO:0008006" key="4">
    <source>
        <dbReference type="Google" id="ProtNLM"/>
    </source>
</evidence>
<gene>
    <name evidence="2" type="ORF">NDU88_005263</name>
</gene>
<comment type="caution">
    <text evidence="2">The sequence shown here is derived from an EMBL/GenBank/DDBJ whole genome shotgun (WGS) entry which is preliminary data.</text>
</comment>
<dbReference type="EMBL" id="JANPWB010000015">
    <property type="protein sequence ID" value="KAJ1092151.1"/>
    <property type="molecule type" value="Genomic_DNA"/>
</dbReference>
<organism evidence="2 3">
    <name type="scientific">Pleurodeles waltl</name>
    <name type="common">Iberian ribbed newt</name>
    <dbReference type="NCBI Taxonomy" id="8319"/>
    <lineage>
        <taxon>Eukaryota</taxon>
        <taxon>Metazoa</taxon>
        <taxon>Chordata</taxon>
        <taxon>Craniata</taxon>
        <taxon>Vertebrata</taxon>
        <taxon>Euteleostomi</taxon>
        <taxon>Amphibia</taxon>
        <taxon>Batrachia</taxon>
        <taxon>Caudata</taxon>
        <taxon>Salamandroidea</taxon>
        <taxon>Salamandridae</taxon>
        <taxon>Pleurodelinae</taxon>
        <taxon>Pleurodeles</taxon>
    </lineage>
</organism>
<dbReference type="Proteomes" id="UP001066276">
    <property type="component" value="Chromosome 11"/>
</dbReference>
<reference evidence="2" key="1">
    <citation type="journal article" date="2022" name="bioRxiv">
        <title>Sequencing and chromosome-scale assembly of the giantPleurodeles waltlgenome.</title>
        <authorList>
            <person name="Brown T."/>
            <person name="Elewa A."/>
            <person name="Iarovenko S."/>
            <person name="Subramanian E."/>
            <person name="Araus A.J."/>
            <person name="Petzold A."/>
            <person name="Susuki M."/>
            <person name="Suzuki K.-i.T."/>
            <person name="Hayashi T."/>
            <person name="Toyoda A."/>
            <person name="Oliveira C."/>
            <person name="Osipova E."/>
            <person name="Leigh N.D."/>
            <person name="Simon A."/>
            <person name="Yun M.H."/>
        </authorList>
    </citation>
    <scope>NUCLEOTIDE SEQUENCE</scope>
    <source>
        <strain evidence="2">20211129_DDA</strain>
        <tissue evidence="2">Liver</tissue>
    </source>
</reference>
<evidence type="ECO:0000256" key="1">
    <source>
        <dbReference type="SAM" id="MobiDB-lite"/>
    </source>
</evidence>
<accession>A0AAV7LKN6</accession>
<sequence>MRTREGPDVKEVLDPLEEQVASLIPAELVAGVEGQDRAEVEDQQELQEGQTTSPGEQLVCDTQLFKDTMLSPMDEDTFQQPLDTFEASPLVLAKEENIVGYPDEPTQI</sequence>
<keyword evidence="3" id="KW-1185">Reference proteome</keyword>
<evidence type="ECO:0000313" key="3">
    <source>
        <dbReference type="Proteomes" id="UP001066276"/>
    </source>
</evidence>
<proteinExistence type="predicted"/>
<feature type="region of interest" description="Disordered" evidence="1">
    <location>
        <begin position="33"/>
        <end position="56"/>
    </location>
</feature>